<keyword evidence="1" id="KW-0472">Membrane</keyword>
<gene>
    <name evidence="2" type="ORF">LWI29_017814</name>
</gene>
<comment type="caution">
    <text evidence="2">The sequence shown here is derived from an EMBL/GenBank/DDBJ whole genome shotgun (WGS) entry which is preliminary data.</text>
</comment>
<reference evidence="2" key="2">
    <citation type="submission" date="2023-06" db="EMBL/GenBank/DDBJ databases">
        <authorList>
            <person name="Swenson N.G."/>
            <person name="Wegrzyn J.L."/>
            <person name="Mcevoy S.L."/>
        </authorList>
    </citation>
    <scope>NUCLEOTIDE SEQUENCE</scope>
    <source>
        <strain evidence="2">NS2018</strain>
        <tissue evidence="2">Leaf</tissue>
    </source>
</reference>
<dbReference type="Proteomes" id="UP001168877">
    <property type="component" value="Unassembled WGS sequence"/>
</dbReference>
<name>A0AA39VNI0_ACESA</name>
<dbReference type="EMBL" id="JAUESC010000382">
    <property type="protein sequence ID" value="KAK0587125.1"/>
    <property type="molecule type" value="Genomic_DNA"/>
</dbReference>
<feature type="transmembrane region" description="Helical" evidence="1">
    <location>
        <begin position="23"/>
        <end position="44"/>
    </location>
</feature>
<keyword evidence="1" id="KW-1133">Transmembrane helix</keyword>
<organism evidence="2 3">
    <name type="scientific">Acer saccharum</name>
    <name type="common">Sugar maple</name>
    <dbReference type="NCBI Taxonomy" id="4024"/>
    <lineage>
        <taxon>Eukaryota</taxon>
        <taxon>Viridiplantae</taxon>
        <taxon>Streptophyta</taxon>
        <taxon>Embryophyta</taxon>
        <taxon>Tracheophyta</taxon>
        <taxon>Spermatophyta</taxon>
        <taxon>Magnoliopsida</taxon>
        <taxon>eudicotyledons</taxon>
        <taxon>Gunneridae</taxon>
        <taxon>Pentapetalae</taxon>
        <taxon>rosids</taxon>
        <taxon>malvids</taxon>
        <taxon>Sapindales</taxon>
        <taxon>Sapindaceae</taxon>
        <taxon>Hippocastanoideae</taxon>
        <taxon>Acereae</taxon>
        <taxon>Acer</taxon>
    </lineage>
</organism>
<keyword evidence="1" id="KW-0812">Transmembrane</keyword>
<reference evidence="2" key="1">
    <citation type="journal article" date="2022" name="Plant J.">
        <title>Strategies of tolerance reflected in two North American maple genomes.</title>
        <authorList>
            <person name="McEvoy S.L."/>
            <person name="Sezen U.U."/>
            <person name="Trouern-Trend A."/>
            <person name="McMahon S.M."/>
            <person name="Schaberg P.G."/>
            <person name="Yang J."/>
            <person name="Wegrzyn J.L."/>
            <person name="Swenson N.G."/>
        </authorList>
    </citation>
    <scope>NUCLEOTIDE SEQUENCE</scope>
    <source>
        <strain evidence="2">NS2018</strain>
    </source>
</reference>
<accession>A0AA39VNI0</accession>
<evidence type="ECO:0000256" key="1">
    <source>
        <dbReference type="SAM" id="Phobius"/>
    </source>
</evidence>
<evidence type="ECO:0000313" key="2">
    <source>
        <dbReference type="EMBL" id="KAK0587125.1"/>
    </source>
</evidence>
<evidence type="ECO:0000313" key="3">
    <source>
        <dbReference type="Proteomes" id="UP001168877"/>
    </source>
</evidence>
<sequence length="75" mass="7959">MLPCPASGSIQVLGSLRVLPSLLLSYPVLNSLPFVILTTAGLAFRKPIAIRGRLEEVKRELEEAGRVGKEDGGAS</sequence>
<proteinExistence type="predicted"/>
<protein>
    <submittedName>
        <fullName evidence="2">Uncharacterized protein</fullName>
    </submittedName>
</protein>
<keyword evidence="3" id="KW-1185">Reference proteome</keyword>
<dbReference type="AlphaFoldDB" id="A0AA39VNI0"/>